<feature type="compositionally biased region" description="Pro residues" evidence="1">
    <location>
        <begin position="254"/>
        <end position="266"/>
    </location>
</feature>
<reference evidence="2 3" key="1">
    <citation type="submission" date="2024-04" db="EMBL/GenBank/DDBJ databases">
        <title>Phyllosticta paracitricarpa is synonymous to the EU quarantine fungus P. citricarpa based on phylogenomic analyses.</title>
        <authorList>
            <consortium name="Lawrence Berkeley National Laboratory"/>
            <person name="Van ingen-buijs V.A."/>
            <person name="Van westerhoven A.C."/>
            <person name="Haridas S."/>
            <person name="Skiadas P."/>
            <person name="Martin F."/>
            <person name="Groenewald J.Z."/>
            <person name="Crous P.W."/>
            <person name="Seidl M.F."/>
        </authorList>
    </citation>
    <scope>NUCLEOTIDE SEQUENCE [LARGE SCALE GENOMIC DNA]</scope>
    <source>
        <strain evidence="2 3">CPC 17464</strain>
    </source>
</reference>
<comment type="caution">
    <text evidence="2">The sequence shown here is derived from an EMBL/GenBank/DDBJ whole genome shotgun (WGS) entry which is preliminary data.</text>
</comment>
<feature type="region of interest" description="Disordered" evidence="1">
    <location>
        <begin position="28"/>
        <end position="47"/>
    </location>
</feature>
<dbReference type="Proteomes" id="UP001360953">
    <property type="component" value="Unassembled WGS sequence"/>
</dbReference>
<evidence type="ECO:0000313" key="2">
    <source>
        <dbReference type="EMBL" id="KAK7531496.1"/>
    </source>
</evidence>
<name>A0ABR1LAM8_9PEZI</name>
<sequence>MPKGTTTAPPPPAACLSLHLSGIKAASRCATSHSSRPQRTRFKETRTDTTSTRRVSVLFIFLVGVACRRCAIFPTCALLTCLWSAHCLYSRRVAAVLFSPDRQVVLPSSASVPASISIASHCLDHSPVSGRNNWAIWKGRPRLPQSARYTSKRQPMHKPYVDAETPLLPSFVVRLVRCWSAVAGITDGRACLFCGCVARLLWMCELCLFAHTTTTITTTGIATCSSSTTLSSPTALRSRSQSRSSPLELSPAPRSIPPSPPPPPASTPYAPFSPVS</sequence>
<proteinExistence type="predicted"/>
<evidence type="ECO:0000256" key="1">
    <source>
        <dbReference type="SAM" id="MobiDB-lite"/>
    </source>
</evidence>
<feature type="compositionally biased region" description="Low complexity" evidence="1">
    <location>
        <begin position="267"/>
        <end position="276"/>
    </location>
</feature>
<protein>
    <submittedName>
        <fullName evidence="2">Uncharacterized protein</fullName>
    </submittedName>
</protein>
<organism evidence="2 3">
    <name type="scientific">Phyllosticta citribraziliensis</name>
    <dbReference type="NCBI Taxonomy" id="989973"/>
    <lineage>
        <taxon>Eukaryota</taxon>
        <taxon>Fungi</taxon>
        <taxon>Dikarya</taxon>
        <taxon>Ascomycota</taxon>
        <taxon>Pezizomycotina</taxon>
        <taxon>Dothideomycetes</taxon>
        <taxon>Dothideomycetes incertae sedis</taxon>
        <taxon>Botryosphaeriales</taxon>
        <taxon>Phyllostictaceae</taxon>
        <taxon>Phyllosticta</taxon>
    </lineage>
</organism>
<feature type="compositionally biased region" description="Low complexity" evidence="1">
    <location>
        <begin position="226"/>
        <end position="253"/>
    </location>
</feature>
<gene>
    <name evidence="2" type="ORF">J3D65DRAFT_116815</name>
</gene>
<dbReference type="RefSeq" id="XP_066651320.1">
    <property type="nucleotide sequence ID" value="XM_066793784.1"/>
</dbReference>
<evidence type="ECO:0000313" key="3">
    <source>
        <dbReference type="Proteomes" id="UP001360953"/>
    </source>
</evidence>
<dbReference type="EMBL" id="JBBPEH010000012">
    <property type="protein sequence ID" value="KAK7531496.1"/>
    <property type="molecule type" value="Genomic_DNA"/>
</dbReference>
<feature type="region of interest" description="Disordered" evidence="1">
    <location>
        <begin position="226"/>
        <end position="276"/>
    </location>
</feature>
<keyword evidence="3" id="KW-1185">Reference proteome</keyword>
<accession>A0ABR1LAM8</accession>
<dbReference type="GeneID" id="92026690"/>